<accession>A0A1C4YKI8</accession>
<gene>
    <name evidence="1" type="ORF">GA0070612_4892</name>
</gene>
<evidence type="ECO:0000313" key="1">
    <source>
        <dbReference type="EMBL" id="SCF21272.1"/>
    </source>
</evidence>
<protein>
    <submittedName>
        <fullName evidence="1">Uncharacterized protein</fullName>
    </submittedName>
</protein>
<organism evidence="1 2">
    <name type="scientific">Micromonospora chokoriensis</name>
    <dbReference type="NCBI Taxonomy" id="356851"/>
    <lineage>
        <taxon>Bacteria</taxon>
        <taxon>Bacillati</taxon>
        <taxon>Actinomycetota</taxon>
        <taxon>Actinomycetes</taxon>
        <taxon>Micromonosporales</taxon>
        <taxon>Micromonosporaceae</taxon>
        <taxon>Micromonospora</taxon>
    </lineage>
</organism>
<dbReference type="RefSeq" id="WP_088990026.1">
    <property type="nucleotide sequence ID" value="NZ_LT607409.1"/>
</dbReference>
<name>A0A1C4YKI8_9ACTN</name>
<proteinExistence type="predicted"/>
<keyword evidence="2" id="KW-1185">Reference proteome</keyword>
<dbReference type="EMBL" id="LT607409">
    <property type="protein sequence ID" value="SCF21272.1"/>
    <property type="molecule type" value="Genomic_DNA"/>
</dbReference>
<evidence type="ECO:0000313" key="2">
    <source>
        <dbReference type="Proteomes" id="UP000198224"/>
    </source>
</evidence>
<dbReference type="AlphaFoldDB" id="A0A1C4YKI8"/>
<dbReference type="Proteomes" id="UP000198224">
    <property type="component" value="Chromosome I"/>
</dbReference>
<reference evidence="2" key="1">
    <citation type="submission" date="2016-06" db="EMBL/GenBank/DDBJ databases">
        <authorList>
            <person name="Varghese N."/>
            <person name="Submissions Spin"/>
        </authorList>
    </citation>
    <scope>NUCLEOTIDE SEQUENCE [LARGE SCALE GENOMIC DNA]</scope>
    <source>
        <strain evidence="2">DSM 45160</strain>
    </source>
</reference>
<sequence>MTRARTSAASATEKSRRVRRRRLAGAVALLLAGPVVVLPPAESTMAAWTDTEYGTGSLQAGTVSPPTNLQCTAGLATPPTFTWTLPVGGLTRSGFTWSLSGGFSGGGTLAPTATSVTVPGALLSIGSGTFRLVANGPGGWTSTPVTGTLSMLTGLLYSCSVP</sequence>